<dbReference type="InterPro" id="IPR036830">
    <property type="entry name" value="PP_kinase_middle_dom_sf"/>
</dbReference>
<proteinExistence type="inferred from homology"/>
<dbReference type="InterPro" id="IPR025200">
    <property type="entry name" value="PPK_C_dom2"/>
</dbReference>
<dbReference type="GO" id="GO:0046872">
    <property type="term" value="F:metal ion binding"/>
    <property type="evidence" value="ECO:0007669"/>
    <property type="project" value="UniProtKB-KW"/>
</dbReference>
<comment type="catalytic activity">
    <reaction evidence="6 7">
        <text>[phosphate](n) + ATP = [phosphate](n+1) + ADP</text>
        <dbReference type="Rhea" id="RHEA:19573"/>
        <dbReference type="Rhea" id="RHEA-COMP:9859"/>
        <dbReference type="Rhea" id="RHEA-COMP:14280"/>
        <dbReference type="ChEBI" id="CHEBI:16838"/>
        <dbReference type="ChEBI" id="CHEBI:30616"/>
        <dbReference type="ChEBI" id="CHEBI:456216"/>
        <dbReference type="EC" id="2.7.4.1"/>
    </reaction>
</comment>
<keyword evidence="2 6" id="KW-0808">Transferase</keyword>
<dbReference type="GO" id="GO:0008976">
    <property type="term" value="F:polyphosphate kinase activity"/>
    <property type="evidence" value="ECO:0007669"/>
    <property type="project" value="UniProtKB-UniRule"/>
</dbReference>
<feature type="domain" description="Polyphosphate kinase C-terminal" evidence="10">
    <location>
        <begin position="540"/>
        <end position="721"/>
    </location>
</feature>
<feature type="binding site" evidence="6">
    <location>
        <position position="81"/>
    </location>
    <ligand>
        <name>ATP</name>
        <dbReference type="ChEBI" id="CHEBI:30616"/>
    </ligand>
</feature>
<keyword evidence="6" id="KW-0460">Magnesium</keyword>
<evidence type="ECO:0000256" key="7">
    <source>
        <dbReference type="RuleBase" id="RU003800"/>
    </source>
</evidence>
<gene>
    <name evidence="6" type="primary">ppk</name>
    <name evidence="12" type="ORF">A9299_08845</name>
</gene>
<dbReference type="EMBL" id="LZMT01000010">
    <property type="protein sequence ID" value="OBX65380.1"/>
    <property type="molecule type" value="Genomic_DNA"/>
</dbReference>
<keyword evidence="3 6" id="KW-0547">Nucleotide-binding</keyword>
<evidence type="ECO:0000256" key="3">
    <source>
        <dbReference type="ARBA" id="ARBA00022741"/>
    </source>
</evidence>
<dbReference type="Pfam" id="PF02503">
    <property type="entry name" value="PP_kinase"/>
    <property type="match status" value="1"/>
</dbReference>
<dbReference type="Pfam" id="PF17941">
    <property type="entry name" value="PP_kinase_C_1"/>
    <property type="match status" value="1"/>
</dbReference>
<evidence type="ECO:0000259" key="10">
    <source>
        <dbReference type="Pfam" id="PF13090"/>
    </source>
</evidence>
<evidence type="ECO:0000256" key="4">
    <source>
        <dbReference type="ARBA" id="ARBA00022777"/>
    </source>
</evidence>
<comment type="cofactor">
    <cofactor evidence="6">
        <name>Mg(2+)</name>
        <dbReference type="ChEBI" id="CHEBI:18420"/>
    </cofactor>
</comment>
<dbReference type="SUPFAM" id="SSF143724">
    <property type="entry name" value="PHP14-like"/>
    <property type="match status" value="1"/>
</dbReference>
<dbReference type="SUPFAM" id="SSF140356">
    <property type="entry name" value="PPK N-terminal domain-like"/>
    <property type="match status" value="1"/>
</dbReference>
<evidence type="ECO:0000256" key="2">
    <source>
        <dbReference type="ARBA" id="ARBA00022679"/>
    </source>
</evidence>
<keyword evidence="5 6" id="KW-0067">ATP-binding</keyword>
<dbReference type="InterPro" id="IPR003414">
    <property type="entry name" value="PP_kinase"/>
</dbReference>
<keyword evidence="6" id="KW-0479">Metal-binding</keyword>
<accession>A0AA91FJL5</accession>
<feature type="domain" description="Polyphosphate kinase C-terminal" evidence="11">
    <location>
        <begin position="368"/>
        <end position="532"/>
    </location>
</feature>
<feature type="binding site" evidence="6">
    <location>
        <position position="505"/>
    </location>
    <ligand>
        <name>ATP</name>
        <dbReference type="ChEBI" id="CHEBI:30616"/>
    </ligand>
</feature>
<keyword evidence="1 6" id="KW-0597">Phosphoprotein</keyword>
<feature type="binding site" evidence="6">
    <location>
        <position position="629"/>
    </location>
    <ligand>
        <name>ATP</name>
        <dbReference type="ChEBI" id="CHEBI:30616"/>
    </ligand>
</feature>
<comment type="PTM">
    <text evidence="6 7">An intermediate of this reaction is the autophosphorylated ppk in which a phosphate is covalently linked to a histidine residue through a N-P bond.</text>
</comment>
<dbReference type="NCBIfam" id="TIGR03705">
    <property type="entry name" value="poly_P_kin"/>
    <property type="match status" value="1"/>
</dbReference>
<feature type="binding site" evidence="6">
    <location>
        <position position="601"/>
    </location>
    <ligand>
        <name>ATP</name>
        <dbReference type="ChEBI" id="CHEBI:30616"/>
    </ligand>
</feature>
<dbReference type="Pfam" id="PF13090">
    <property type="entry name" value="PP_kinase_C"/>
    <property type="match status" value="1"/>
</dbReference>
<dbReference type="InterPro" id="IPR041108">
    <property type="entry name" value="PP_kinase_C_1"/>
</dbReference>
<evidence type="ECO:0000256" key="5">
    <source>
        <dbReference type="ARBA" id="ARBA00022840"/>
    </source>
</evidence>
<dbReference type="EC" id="2.7.4.1" evidence="6 7"/>
<dbReference type="Gene3D" id="3.30.1840.10">
    <property type="entry name" value="Polyphosphate kinase middle domain"/>
    <property type="match status" value="1"/>
</dbReference>
<feature type="binding site" evidence="6">
    <location>
        <position position="442"/>
    </location>
    <ligand>
        <name>Mg(2+)</name>
        <dbReference type="ChEBI" id="CHEBI:18420"/>
    </ligand>
</feature>
<dbReference type="Pfam" id="PF13089">
    <property type="entry name" value="PP_kinase_N"/>
    <property type="match status" value="1"/>
</dbReference>
<dbReference type="CDD" id="cd09165">
    <property type="entry name" value="PLDc_PaPPK1_C1_like"/>
    <property type="match status" value="1"/>
</dbReference>
<evidence type="ECO:0000259" key="9">
    <source>
        <dbReference type="Pfam" id="PF13089"/>
    </source>
</evidence>
<dbReference type="InterPro" id="IPR036832">
    <property type="entry name" value="PPK_N_dom_sf"/>
</dbReference>
<feature type="binding site" evidence="6">
    <location>
        <position position="412"/>
    </location>
    <ligand>
        <name>Mg(2+)</name>
        <dbReference type="ChEBI" id="CHEBI:18420"/>
    </ligand>
</feature>
<evidence type="ECO:0000256" key="6">
    <source>
        <dbReference type="HAMAP-Rule" id="MF_00347"/>
    </source>
</evidence>
<keyword evidence="4 6" id="KW-0418">Kinase</keyword>
<comment type="similarity">
    <text evidence="6 7">Belongs to the polyphosphate kinase 1 (PPK1) family.</text>
</comment>
<dbReference type="InterPro" id="IPR025198">
    <property type="entry name" value="PPK_N_dom"/>
</dbReference>
<comment type="caution">
    <text evidence="12">The sequence shown here is derived from an EMBL/GenBank/DDBJ whole genome shotgun (WGS) entry which is preliminary data.</text>
</comment>
<dbReference type="PANTHER" id="PTHR30218">
    <property type="entry name" value="POLYPHOSPHATE KINASE"/>
    <property type="match status" value="1"/>
</dbReference>
<evidence type="ECO:0000259" key="8">
    <source>
        <dbReference type="Pfam" id="PF02503"/>
    </source>
</evidence>
<dbReference type="NCBIfam" id="NF003918">
    <property type="entry name" value="PRK05443.1-2"/>
    <property type="match status" value="1"/>
</dbReference>
<dbReference type="Gene3D" id="1.20.58.310">
    <property type="entry name" value="Polyphosphate kinase N-terminal domain"/>
    <property type="match status" value="1"/>
</dbReference>
<sequence>MPNTAKQDKPSEEHVSQINPILGFNSICYPNVFEYQQDDSELYFNRELSLLQFHQRVLAQATNPRHPLLERLFFLIIFSSNLDEFFEIRVAGLMQKVQMGDVVSSIDGMRPSKVLSYISEIAHHAVDEQYRILNDEILPALAEQDIRYLKRDELTQEQAAWVKKYFAEQVAPVLTPISIDPAHPFPRLVNKSLNFMVGLEGKDGFGRDINMAIVPAPRSLPRVIRLPNELTGGKEHHIMLTAVIHGHIEELFPGMTVTGCHQFRLTRNADLDLSDDVEDLAKALEGELENRRFGAKVRLEVTTHCPKPMVDYLLEEFGLSQEQLYRVNGPVNLTRLLFDFKIPNLRYQPFNHAIPKAFRRDSLDKNENVFHAIRKQDVLVHHPFHSFSPVVNILRQAANDPHVLAIKQTLYRSGTNSEIVQALAKAARKGKEVTAVIELRARFDEKSNIEVANFLQQAGAVVVYGIVGYKTHAKLMMIVRREEDKIRRYVHLGTGNYHAGNAKAYTDYGLFTANEAITEDVHKIFNELTGMGKPAKVQKLLHAPFTLHDRLMGFIDNEIAHAKAGKEAHIIIKVNAMTEKLLIDKLYEASQAGVKVNLIIRSMCCIRPQLPGVSDNITVRSIVGRFLEHTRVYYFANGHQNPNANGKRTHRLYCASADWMDRNLFSRVEVAFPIEDPIVFKRIMEDLHNYLKDNVNAWELDANGTWRAITPGEGEAAFSAQDYLLNKITRKS</sequence>
<dbReference type="GO" id="GO:0006799">
    <property type="term" value="P:polyphosphate biosynthetic process"/>
    <property type="evidence" value="ECO:0007669"/>
    <property type="project" value="UniProtKB-UniRule"/>
</dbReference>
<evidence type="ECO:0000313" key="12">
    <source>
        <dbReference type="EMBL" id="OBX65380.1"/>
    </source>
</evidence>
<protein>
    <recommendedName>
        <fullName evidence="6 7">Polyphosphate kinase</fullName>
        <ecNumber evidence="6 7">2.7.4.1</ecNumber>
    </recommendedName>
    <alternativeName>
        <fullName evidence="6">ATP-polyphosphate phosphotransferase</fullName>
    </alternativeName>
    <alternativeName>
        <fullName evidence="6">Polyphosphoric acid kinase</fullName>
    </alternativeName>
</protein>
<dbReference type="Gene3D" id="3.30.870.10">
    <property type="entry name" value="Endonuclease Chain A"/>
    <property type="match status" value="2"/>
</dbReference>
<dbReference type="HAMAP" id="MF_00347">
    <property type="entry name" value="Polyphosphate_kinase"/>
    <property type="match status" value="1"/>
</dbReference>
<dbReference type="NCBIfam" id="NF003921">
    <property type="entry name" value="PRK05443.2-2"/>
    <property type="match status" value="1"/>
</dbReference>
<feature type="domain" description="Polyphosphate kinase N-terminal" evidence="9">
    <location>
        <begin position="43"/>
        <end position="148"/>
    </location>
</feature>
<dbReference type="CDD" id="cd09168">
    <property type="entry name" value="PLDc_PaPPK1_C2_like"/>
    <property type="match status" value="1"/>
</dbReference>
<dbReference type="GO" id="GO:0009358">
    <property type="term" value="C:polyphosphate kinase complex"/>
    <property type="evidence" value="ECO:0007669"/>
    <property type="project" value="InterPro"/>
</dbReference>
<dbReference type="SUPFAM" id="SSF56024">
    <property type="entry name" value="Phospholipase D/nuclease"/>
    <property type="match status" value="2"/>
</dbReference>
<dbReference type="PANTHER" id="PTHR30218:SF0">
    <property type="entry name" value="POLYPHOSPHATE KINASE"/>
    <property type="match status" value="1"/>
</dbReference>
<dbReference type="InterPro" id="IPR024953">
    <property type="entry name" value="PP_kinase_middle"/>
</dbReference>
<reference evidence="12" key="1">
    <citation type="submission" date="2016-06" db="EMBL/GenBank/DDBJ databases">
        <title>Draft genome of Moraxella osloensis CCUG 67237.</title>
        <authorList>
            <person name="Salva-Serra F."/>
            <person name="Engstrom-Jakobsson H."/>
            <person name="Thorell K."/>
            <person name="Gonzales-Siles L."/>
            <person name="Karlsson R."/>
            <person name="Boulund F."/>
            <person name="Engstrand L."/>
            <person name="Kristiansson E."/>
            <person name="Moore E."/>
        </authorList>
    </citation>
    <scope>NUCLEOTIDE SEQUENCE [LARGE SCALE GENOMIC DNA]</scope>
    <source>
        <strain evidence="12">CCUG 67237</strain>
    </source>
</reference>
<evidence type="ECO:0000259" key="11">
    <source>
        <dbReference type="Pfam" id="PF17941"/>
    </source>
</evidence>
<feature type="active site" description="Phosphohistidine intermediate" evidence="6">
    <location>
        <position position="472"/>
    </location>
</feature>
<dbReference type="PIRSF" id="PIRSF015589">
    <property type="entry name" value="PP_kinase"/>
    <property type="match status" value="1"/>
</dbReference>
<feature type="domain" description="Polyphosphate kinase middle" evidence="8">
    <location>
        <begin position="157"/>
        <end position="336"/>
    </location>
</feature>
<name>A0AA91FJL5_FAUOS</name>
<dbReference type="NCBIfam" id="NF003917">
    <property type="entry name" value="PRK05443.1-1"/>
    <property type="match status" value="1"/>
</dbReference>
<dbReference type="AlphaFoldDB" id="A0AA91FJL5"/>
<evidence type="ECO:0000256" key="1">
    <source>
        <dbReference type="ARBA" id="ARBA00022553"/>
    </source>
</evidence>
<organism evidence="12">
    <name type="scientific">Faucicola osloensis</name>
    <name type="common">Moraxella osloensis</name>
    <dbReference type="NCBI Taxonomy" id="34062"/>
    <lineage>
        <taxon>Bacteria</taxon>
        <taxon>Pseudomonadati</taxon>
        <taxon>Pseudomonadota</taxon>
        <taxon>Gammaproteobacteria</taxon>
        <taxon>Moraxellales</taxon>
        <taxon>Moraxellaceae</taxon>
        <taxon>Faucicola</taxon>
    </lineage>
</organism>
<comment type="function">
    <text evidence="6 7">Catalyzes the reversible transfer of the terminal phosphate of ATP to form a long-chain polyphosphate (polyP).</text>
</comment>
<dbReference type="GO" id="GO:0005524">
    <property type="term" value="F:ATP binding"/>
    <property type="evidence" value="ECO:0007669"/>
    <property type="project" value="UniProtKB-KW"/>
</dbReference>